<dbReference type="KEGG" id="hja:BST95_06695"/>
<dbReference type="AlphaFoldDB" id="A0AAP8MB26"/>
<reference evidence="1 2" key="1">
    <citation type="submission" date="2018-01" db="EMBL/GenBank/DDBJ databases">
        <title>The draft genome sequence of Halioglobus japonicus S1-36.</title>
        <authorList>
            <person name="Du Z.-J."/>
            <person name="Shi M.-J."/>
        </authorList>
    </citation>
    <scope>NUCLEOTIDE SEQUENCE [LARGE SCALE GENOMIC DNA]</scope>
    <source>
        <strain evidence="1 2">S1-36</strain>
    </source>
</reference>
<organism evidence="1 2">
    <name type="scientific">Halioglobus japonicus</name>
    <dbReference type="NCBI Taxonomy" id="930805"/>
    <lineage>
        <taxon>Bacteria</taxon>
        <taxon>Pseudomonadati</taxon>
        <taxon>Pseudomonadota</taxon>
        <taxon>Gammaproteobacteria</taxon>
        <taxon>Cellvibrionales</taxon>
        <taxon>Halieaceae</taxon>
        <taxon>Halioglobus</taxon>
    </lineage>
</organism>
<comment type="caution">
    <text evidence="1">The sequence shown here is derived from an EMBL/GenBank/DDBJ whole genome shotgun (WGS) entry which is preliminary data.</text>
</comment>
<name>A0AAP8MB26_9GAMM</name>
<dbReference type="EMBL" id="PKUR01000013">
    <property type="protein sequence ID" value="PLW84500.1"/>
    <property type="molecule type" value="Genomic_DNA"/>
</dbReference>
<sequence length="206" mass="23267">MVLTSFLLLSCGDQASDDYLHVKVDEVNTDDFDLSLQSWAYYWEGGGGTYRVGYVGSPLKAGARLISRFSTQSGLDSEKISWYQENSSLMCCDAPWSKDAFFKLRFGEAAYTELSEAILHTLSTHEYLSKYSRYLRGVDLANEKITITYRATTPESMRAELNALILSTGSHESLVKLAINDKWETMGELYEWTEHLTSKLVLSYDG</sequence>
<evidence type="ECO:0000313" key="1">
    <source>
        <dbReference type="EMBL" id="PLW84500.1"/>
    </source>
</evidence>
<dbReference type="Proteomes" id="UP000235162">
    <property type="component" value="Unassembled WGS sequence"/>
</dbReference>
<accession>A0AAP8MB26</accession>
<evidence type="ECO:0000313" key="2">
    <source>
        <dbReference type="Proteomes" id="UP000235162"/>
    </source>
</evidence>
<gene>
    <name evidence="1" type="ORF">C0029_18910</name>
</gene>
<keyword evidence="2" id="KW-1185">Reference proteome</keyword>
<protein>
    <submittedName>
        <fullName evidence="1">Uncharacterized protein</fullName>
    </submittedName>
</protein>
<proteinExistence type="predicted"/>